<dbReference type="Gene3D" id="3.30.450.40">
    <property type="match status" value="2"/>
</dbReference>
<organism evidence="1 2">
    <name type="scientific">Caballeronia calidae</name>
    <dbReference type="NCBI Taxonomy" id="1777139"/>
    <lineage>
        <taxon>Bacteria</taxon>
        <taxon>Pseudomonadati</taxon>
        <taxon>Pseudomonadota</taxon>
        <taxon>Betaproteobacteria</taxon>
        <taxon>Burkholderiales</taxon>
        <taxon>Burkholderiaceae</taxon>
        <taxon>Caballeronia</taxon>
    </lineage>
</organism>
<sequence length="931" mass="104086">MSSQPSTIAVAVANDDPPAGPMLRSLMASESPCVIVDHADTICQANAAFEQLLPASAGKSLLELFRFDTPPDADSFGPAEGLYYGRDGALVPAWLHTIHASPDTGERLLLVADGAPLRRAEMQRMNDAPLAVMRVCADGVVRYANQATYQALSLVPERVIGRTLFSLFDRSREDDPRTAEPEPGERCLKSVFDECLHTRKTVKLDISVAEYTQGERESAPMQLSPDLAPGGGVLGVIAVIEMTLVDRVREQIARIARDPSYTTWQSRLERVLEEIKRLIPFDHANFGMYAGDVSFFRAFLLYPRDHLRWTERWLPLPEGIKGWLERGLGSVPDVRQFIDAFPELRESQVVRMYEDRGMRSSATLVAKNQRGPTSALSLCSKQVGAFSEQHVELMRNLDLEPLLIRIEDQIRCQRTTLGDELRKQLADAPSLATEACEIVDALATSFRWDYVSLYRLDWQARLFRLFHQNACPEAFCIRPDYTQSFDIGMLGASLAQEKTLIINEVGKPGVEQYDYRAVGRDVVGSAMTIPLRLHDRIRWMLHIESEQAHVFHGPDKRAIEQIVGTLQEALKARVTSEVSRELSRETRQGMVVVGMDGAILSMNEAAQRLLAVKNGKWSHSFLKDYAWKGDPLGAEVFDGQGSTVLRRVVLLSENDRTRTVLATRRVLEGSFDTAIWFLINVQGRTWEVDMRFLRETVADVAQQTRAPLALASNLVRQLPKLCADVKPSGRHSPQKLSERLLAEIGKADITFERLAQGIDIRRYPKRTDKPVELARCVARVIEALPEREQKVIAWQTGSPAGQVSGDPERLEFVFRSLLAHLVRVRSDDGRVAIALAYENGTACLDFALTGVADTGDTPKADGRVKPRRDMMWRAFRQAREDSSLALEAIQRVIEEHGGSLVIEETPDADEAVAPPWLGFHIRLPELSGERS</sequence>
<dbReference type="EMBL" id="FCOX02000015">
    <property type="protein sequence ID" value="SAK74977.1"/>
    <property type="molecule type" value="Genomic_DNA"/>
</dbReference>
<evidence type="ECO:0000313" key="1">
    <source>
        <dbReference type="EMBL" id="SAK74977.1"/>
    </source>
</evidence>
<accession>A0A158C0D6</accession>
<dbReference type="AlphaFoldDB" id="A0A158C0D6"/>
<proteinExistence type="predicted"/>
<dbReference type="InterPro" id="IPR029016">
    <property type="entry name" value="GAF-like_dom_sf"/>
</dbReference>
<reference evidence="1" key="1">
    <citation type="submission" date="2016-01" db="EMBL/GenBank/DDBJ databases">
        <authorList>
            <person name="Peeters C."/>
        </authorList>
    </citation>
    <scope>NUCLEOTIDE SEQUENCE</scope>
    <source>
        <strain evidence="1">LMG 29321</strain>
    </source>
</reference>
<dbReference type="InterPro" id="IPR036890">
    <property type="entry name" value="HATPase_C_sf"/>
</dbReference>
<dbReference type="Proteomes" id="UP000071859">
    <property type="component" value="Unassembled WGS sequence"/>
</dbReference>
<dbReference type="InterPro" id="IPR035965">
    <property type="entry name" value="PAS-like_dom_sf"/>
</dbReference>
<protein>
    <submittedName>
        <fullName evidence="1">PAS fold protein</fullName>
    </submittedName>
</protein>
<dbReference type="SUPFAM" id="SSF55785">
    <property type="entry name" value="PYP-like sensor domain (PAS domain)"/>
    <property type="match status" value="1"/>
</dbReference>
<dbReference type="SUPFAM" id="SSF55781">
    <property type="entry name" value="GAF domain-like"/>
    <property type="match status" value="1"/>
</dbReference>
<dbReference type="OrthoDB" id="9123465at2"/>
<gene>
    <name evidence="1" type="ORF">AWB78_03243</name>
</gene>
<keyword evidence="2" id="KW-1185">Reference proteome</keyword>
<evidence type="ECO:0000313" key="2">
    <source>
        <dbReference type="Proteomes" id="UP000071859"/>
    </source>
</evidence>
<dbReference type="Gene3D" id="3.30.565.10">
    <property type="entry name" value="Histidine kinase-like ATPase, C-terminal domain"/>
    <property type="match status" value="1"/>
</dbReference>
<dbReference type="SUPFAM" id="SSF55874">
    <property type="entry name" value="ATPase domain of HSP90 chaperone/DNA topoisomerase II/histidine kinase"/>
    <property type="match status" value="1"/>
</dbReference>
<comment type="caution">
    <text evidence="1">The sequence shown here is derived from an EMBL/GenBank/DDBJ whole genome shotgun (WGS) entry which is preliminary data.</text>
</comment>
<name>A0A158C0D6_9BURK</name>
<dbReference type="RefSeq" id="WP_062605824.1">
    <property type="nucleotide sequence ID" value="NZ_FCOX02000015.1"/>
</dbReference>